<dbReference type="SUPFAM" id="SSF46689">
    <property type="entry name" value="Homeodomain-like"/>
    <property type="match status" value="1"/>
</dbReference>
<dbReference type="PANTHER" id="PTHR30055">
    <property type="entry name" value="HTH-TYPE TRANSCRIPTIONAL REGULATOR RUTR"/>
    <property type="match status" value="1"/>
</dbReference>
<evidence type="ECO:0000313" key="6">
    <source>
        <dbReference type="EMBL" id="KAB7739409.1"/>
    </source>
</evidence>
<dbReference type="EMBL" id="WESC01000010">
    <property type="protein sequence ID" value="KAB7739409.1"/>
    <property type="molecule type" value="Genomic_DNA"/>
</dbReference>
<dbReference type="Gene3D" id="1.10.10.60">
    <property type="entry name" value="Homeodomain-like"/>
    <property type="match status" value="1"/>
</dbReference>
<accession>A0A6N6VF55</accession>
<protein>
    <submittedName>
        <fullName evidence="6">TetR family transcriptional regulator</fullName>
    </submittedName>
</protein>
<dbReference type="PROSITE" id="PS50977">
    <property type="entry name" value="HTH_TETR_2"/>
    <property type="match status" value="1"/>
</dbReference>
<dbReference type="InterPro" id="IPR050109">
    <property type="entry name" value="HTH-type_TetR-like_transc_reg"/>
</dbReference>
<gene>
    <name evidence="6" type="ORF">F2P47_11850</name>
</gene>
<dbReference type="InterPro" id="IPR036271">
    <property type="entry name" value="Tet_transcr_reg_TetR-rel_C_sf"/>
</dbReference>
<keyword evidence="7" id="KW-1185">Reference proteome</keyword>
<dbReference type="InterPro" id="IPR001647">
    <property type="entry name" value="HTH_TetR"/>
</dbReference>
<dbReference type="Pfam" id="PF00440">
    <property type="entry name" value="TetR_N"/>
    <property type="match status" value="1"/>
</dbReference>
<sequence>MGLEDYRRNVSEAKHASILQAGRAVFLRDGFSRAAVAEIARDADVSTATLYKHFASKEDLFAAIIMDAITQVEDLSDLEGTETALADILLTIGRTYLTNQFERGANDLMRIVIAETTTSPALAAETLHLLTERRRQRLVALFDRCVERGIMKPNNTDLSAQLLSGMIKELFVWPAIFDTSFTLPSDTEDKIRTIIQVFLARYAA</sequence>
<dbReference type="InterPro" id="IPR009057">
    <property type="entry name" value="Homeodomain-like_sf"/>
</dbReference>
<feature type="DNA-binding region" description="H-T-H motif" evidence="4">
    <location>
        <begin position="35"/>
        <end position="54"/>
    </location>
</feature>
<evidence type="ECO:0000256" key="1">
    <source>
        <dbReference type="ARBA" id="ARBA00023015"/>
    </source>
</evidence>
<keyword evidence="3" id="KW-0804">Transcription</keyword>
<dbReference type="Gene3D" id="1.10.357.10">
    <property type="entry name" value="Tetracycline Repressor, domain 2"/>
    <property type="match status" value="1"/>
</dbReference>
<evidence type="ECO:0000259" key="5">
    <source>
        <dbReference type="PROSITE" id="PS50977"/>
    </source>
</evidence>
<evidence type="ECO:0000256" key="3">
    <source>
        <dbReference type="ARBA" id="ARBA00023163"/>
    </source>
</evidence>
<comment type="caution">
    <text evidence="6">The sequence shown here is derived from an EMBL/GenBank/DDBJ whole genome shotgun (WGS) entry which is preliminary data.</text>
</comment>
<feature type="domain" description="HTH tetR-type" evidence="5">
    <location>
        <begin position="12"/>
        <end position="72"/>
    </location>
</feature>
<keyword evidence="1" id="KW-0805">Transcription regulation</keyword>
<dbReference type="InterPro" id="IPR039536">
    <property type="entry name" value="TetR_C_Proteobacteria"/>
</dbReference>
<dbReference type="PRINTS" id="PR00455">
    <property type="entry name" value="HTHTETR"/>
</dbReference>
<organism evidence="6 7">
    <name type="scientific">Parvibaculum sedimenti</name>
    <dbReference type="NCBI Taxonomy" id="2608632"/>
    <lineage>
        <taxon>Bacteria</taxon>
        <taxon>Pseudomonadati</taxon>
        <taxon>Pseudomonadota</taxon>
        <taxon>Alphaproteobacteria</taxon>
        <taxon>Hyphomicrobiales</taxon>
        <taxon>Parvibaculaceae</taxon>
        <taxon>Parvibaculum</taxon>
    </lineage>
</organism>
<reference evidence="6 7" key="1">
    <citation type="submission" date="2019-09" db="EMBL/GenBank/DDBJ databases">
        <title>Parvibaculum sedimenti sp. nov., isolated from sediment.</title>
        <authorList>
            <person name="Wang Y."/>
        </authorList>
    </citation>
    <scope>NUCLEOTIDE SEQUENCE [LARGE SCALE GENOMIC DNA]</scope>
    <source>
        <strain evidence="6 7">HXT-9</strain>
    </source>
</reference>
<dbReference type="Pfam" id="PF14246">
    <property type="entry name" value="TetR_C_7"/>
    <property type="match status" value="1"/>
</dbReference>
<dbReference type="SUPFAM" id="SSF48498">
    <property type="entry name" value="Tetracyclin repressor-like, C-terminal domain"/>
    <property type="match status" value="1"/>
</dbReference>
<proteinExistence type="predicted"/>
<dbReference type="AlphaFoldDB" id="A0A6N6VF55"/>
<keyword evidence="2 4" id="KW-0238">DNA-binding</keyword>
<evidence type="ECO:0000256" key="2">
    <source>
        <dbReference type="ARBA" id="ARBA00023125"/>
    </source>
</evidence>
<dbReference type="PANTHER" id="PTHR30055:SF234">
    <property type="entry name" value="HTH-TYPE TRANSCRIPTIONAL REGULATOR BETI"/>
    <property type="match status" value="1"/>
</dbReference>
<evidence type="ECO:0000313" key="7">
    <source>
        <dbReference type="Proteomes" id="UP000468901"/>
    </source>
</evidence>
<name>A0A6N6VF55_9HYPH</name>
<evidence type="ECO:0000256" key="4">
    <source>
        <dbReference type="PROSITE-ProRule" id="PRU00335"/>
    </source>
</evidence>
<dbReference type="RefSeq" id="WP_152216581.1">
    <property type="nucleotide sequence ID" value="NZ_JBAQYD010000056.1"/>
</dbReference>
<dbReference type="Proteomes" id="UP000468901">
    <property type="component" value="Unassembled WGS sequence"/>
</dbReference>
<dbReference type="GO" id="GO:0003700">
    <property type="term" value="F:DNA-binding transcription factor activity"/>
    <property type="evidence" value="ECO:0007669"/>
    <property type="project" value="TreeGrafter"/>
</dbReference>
<dbReference type="GO" id="GO:0000976">
    <property type="term" value="F:transcription cis-regulatory region binding"/>
    <property type="evidence" value="ECO:0007669"/>
    <property type="project" value="TreeGrafter"/>
</dbReference>